<keyword evidence="1" id="KW-0175">Coiled coil</keyword>
<evidence type="ECO:0000259" key="2">
    <source>
        <dbReference type="PROSITE" id="PS50110"/>
    </source>
</evidence>
<organism evidence="4">
    <name type="scientific">marine sediment metagenome</name>
    <dbReference type="NCBI Taxonomy" id="412755"/>
    <lineage>
        <taxon>unclassified sequences</taxon>
        <taxon>metagenomes</taxon>
        <taxon>ecological metagenomes</taxon>
    </lineage>
</organism>
<dbReference type="SMART" id="SM00267">
    <property type="entry name" value="GGDEF"/>
    <property type="match status" value="1"/>
</dbReference>
<gene>
    <name evidence="4" type="ORF">LCGC14_2118000</name>
</gene>
<dbReference type="AlphaFoldDB" id="A0A0F9E543"/>
<feature type="domain" description="GGDEF" evidence="3">
    <location>
        <begin position="179"/>
        <end position="310"/>
    </location>
</feature>
<evidence type="ECO:0000259" key="3">
    <source>
        <dbReference type="PROSITE" id="PS50887"/>
    </source>
</evidence>
<comment type="caution">
    <text evidence="4">The sequence shown here is derived from an EMBL/GenBank/DDBJ whole genome shotgun (WGS) entry which is preliminary data.</text>
</comment>
<dbReference type="InterPro" id="IPR001789">
    <property type="entry name" value="Sig_transdc_resp-reg_receiver"/>
</dbReference>
<dbReference type="InterPro" id="IPR029787">
    <property type="entry name" value="Nucleotide_cyclase"/>
</dbReference>
<dbReference type="Pfam" id="PF00072">
    <property type="entry name" value="Response_reg"/>
    <property type="match status" value="1"/>
</dbReference>
<dbReference type="SUPFAM" id="SSF52172">
    <property type="entry name" value="CheY-like"/>
    <property type="match status" value="1"/>
</dbReference>
<accession>A0A0F9E543</accession>
<protein>
    <recommendedName>
        <fullName evidence="5">Stage 0 sporulation protein A homolog</fullName>
    </recommendedName>
</protein>
<dbReference type="GO" id="GO:0043709">
    <property type="term" value="P:cell adhesion involved in single-species biofilm formation"/>
    <property type="evidence" value="ECO:0007669"/>
    <property type="project" value="TreeGrafter"/>
</dbReference>
<dbReference type="GO" id="GO:0052621">
    <property type="term" value="F:diguanylate cyclase activity"/>
    <property type="evidence" value="ECO:0007669"/>
    <property type="project" value="TreeGrafter"/>
</dbReference>
<dbReference type="InterPro" id="IPR043128">
    <property type="entry name" value="Rev_trsase/Diguanyl_cyclase"/>
</dbReference>
<dbReference type="NCBIfam" id="TIGR00254">
    <property type="entry name" value="GGDEF"/>
    <property type="match status" value="1"/>
</dbReference>
<evidence type="ECO:0000313" key="4">
    <source>
        <dbReference type="EMBL" id="KKL69134.1"/>
    </source>
</evidence>
<dbReference type="PROSITE" id="PS50110">
    <property type="entry name" value="RESPONSE_REGULATORY"/>
    <property type="match status" value="1"/>
</dbReference>
<dbReference type="SMART" id="SM00448">
    <property type="entry name" value="REC"/>
    <property type="match status" value="1"/>
</dbReference>
<dbReference type="GO" id="GO:0000160">
    <property type="term" value="P:phosphorelay signal transduction system"/>
    <property type="evidence" value="ECO:0007669"/>
    <property type="project" value="InterPro"/>
</dbReference>
<dbReference type="EMBL" id="LAZR01026310">
    <property type="protein sequence ID" value="KKL69134.1"/>
    <property type="molecule type" value="Genomic_DNA"/>
</dbReference>
<dbReference type="Gene3D" id="3.30.70.270">
    <property type="match status" value="1"/>
</dbReference>
<dbReference type="GO" id="GO:1902201">
    <property type="term" value="P:negative regulation of bacterial-type flagellum-dependent cell motility"/>
    <property type="evidence" value="ECO:0007669"/>
    <property type="project" value="TreeGrafter"/>
</dbReference>
<dbReference type="PANTHER" id="PTHR45138">
    <property type="entry name" value="REGULATORY COMPONENTS OF SENSORY TRANSDUCTION SYSTEM"/>
    <property type="match status" value="1"/>
</dbReference>
<feature type="domain" description="Response regulatory" evidence="2">
    <location>
        <begin position="8"/>
        <end position="122"/>
    </location>
</feature>
<proteinExistence type="predicted"/>
<dbReference type="Pfam" id="PF00990">
    <property type="entry name" value="GGDEF"/>
    <property type="match status" value="1"/>
</dbReference>
<name>A0A0F9E543_9ZZZZ</name>
<reference evidence="4" key="1">
    <citation type="journal article" date="2015" name="Nature">
        <title>Complex archaea that bridge the gap between prokaryotes and eukaryotes.</title>
        <authorList>
            <person name="Spang A."/>
            <person name="Saw J.H."/>
            <person name="Jorgensen S.L."/>
            <person name="Zaremba-Niedzwiedzka K."/>
            <person name="Martijn J."/>
            <person name="Lind A.E."/>
            <person name="van Eijk R."/>
            <person name="Schleper C."/>
            <person name="Guy L."/>
            <person name="Ettema T.J."/>
        </authorList>
    </citation>
    <scope>NUCLEOTIDE SEQUENCE</scope>
</reference>
<dbReference type="GO" id="GO:0005886">
    <property type="term" value="C:plasma membrane"/>
    <property type="evidence" value="ECO:0007669"/>
    <property type="project" value="TreeGrafter"/>
</dbReference>
<feature type="coiled-coil region" evidence="1">
    <location>
        <begin position="124"/>
        <end position="151"/>
    </location>
</feature>
<sequence>MEKKDKINTLIVDDEKEIRTLIGNFLSETNYNCILAEDGYSALEIIRKNDLDLVITDIKMEGMNGLKLMEKAHENYSYLPFIVLTGFAQEYSFSEIIDQGASDFLTKPVKLEMLKVRADKAVFLARKQKELYEALEKLKESERRYKELSITDGLTNLYNHTHFMNQLKKEIERAKRFEHPLSLMLMDVDNFKQYNDTYGHPEGDKALKRTGETIRHNIRSTDSGYRYGGEEFAVILPETDDKDAFIAAERLRKAFESEKFTPNRKIVNMTISIGIARYKPQEDLSGLIKRADKGLYAAKTRGKNRICIKR</sequence>
<dbReference type="InterPro" id="IPR011006">
    <property type="entry name" value="CheY-like_superfamily"/>
</dbReference>
<dbReference type="FunFam" id="3.30.70.270:FF:000001">
    <property type="entry name" value="Diguanylate cyclase domain protein"/>
    <property type="match status" value="1"/>
</dbReference>
<dbReference type="SUPFAM" id="SSF55073">
    <property type="entry name" value="Nucleotide cyclase"/>
    <property type="match status" value="1"/>
</dbReference>
<evidence type="ECO:0008006" key="5">
    <source>
        <dbReference type="Google" id="ProtNLM"/>
    </source>
</evidence>
<evidence type="ECO:0000256" key="1">
    <source>
        <dbReference type="SAM" id="Coils"/>
    </source>
</evidence>
<dbReference type="CDD" id="cd01949">
    <property type="entry name" value="GGDEF"/>
    <property type="match status" value="1"/>
</dbReference>
<dbReference type="InterPro" id="IPR000160">
    <property type="entry name" value="GGDEF_dom"/>
</dbReference>
<dbReference type="InterPro" id="IPR050469">
    <property type="entry name" value="Diguanylate_Cyclase"/>
</dbReference>
<dbReference type="PROSITE" id="PS50887">
    <property type="entry name" value="GGDEF"/>
    <property type="match status" value="1"/>
</dbReference>
<dbReference type="CDD" id="cd17536">
    <property type="entry name" value="REC_YesN-like"/>
    <property type="match status" value="1"/>
</dbReference>
<dbReference type="PANTHER" id="PTHR45138:SF9">
    <property type="entry name" value="DIGUANYLATE CYCLASE DGCM-RELATED"/>
    <property type="match status" value="1"/>
</dbReference>
<dbReference type="Gene3D" id="3.40.50.2300">
    <property type="match status" value="1"/>
</dbReference>